<gene>
    <name evidence="3" type="ORF">HJC23_001038</name>
</gene>
<feature type="domain" description="Tryptophan synthase beta chain-like PALP" evidence="2">
    <location>
        <begin position="85"/>
        <end position="136"/>
    </location>
</feature>
<dbReference type="SUPFAM" id="SSF53686">
    <property type="entry name" value="Tryptophan synthase beta subunit-like PLP-dependent enzymes"/>
    <property type="match status" value="1"/>
</dbReference>
<protein>
    <recommendedName>
        <fullName evidence="2">Tryptophan synthase beta chain-like PALP domain-containing protein</fullName>
    </recommendedName>
</protein>
<dbReference type="CDD" id="cd01561">
    <property type="entry name" value="CBS_like"/>
    <property type="match status" value="1"/>
</dbReference>
<evidence type="ECO:0000313" key="4">
    <source>
        <dbReference type="Proteomes" id="UP001516023"/>
    </source>
</evidence>
<evidence type="ECO:0000259" key="2">
    <source>
        <dbReference type="Pfam" id="PF00291"/>
    </source>
</evidence>
<organism evidence="3 4">
    <name type="scientific">Cyclotella cryptica</name>
    <dbReference type="NCBI Taxonomy" id="29204"/>
    <lineage>
        <taxon>Eukaryota</taxon>
        <taxon>Sar</taxon>
        <taxon>Stramenopiles</taxon>
        <taxon>Ochrophyta</taxon>
        <taxon>Bacillariophyta</taxon>
        <taxon>Coscinodiscophyceae</taxon>
        <taxon>Thalassiosirophycidae</taxon>
        <taxon>Stephanodiscales</taxon>
        <taxon>Stephanodiscaceae</taxon>
        <taxon>Cyclotella</taxon>
    </lineage>
</organism>
<feature type="compositionally biased region" description="Polar residues" evidence="1">
    <location>
        <begin position="171"/>
        <end position="181"/>
    </location>
</feature>
<feature type="domain" description="Tryptophan synthase beta chain-like PALP" evidence="2">
    <location>
        <begin position="493"/>
        <end position="551"/>
    </location>
</feature>
<dbReference type="InterPro" id="IPR050214">
    <property type="entry name" value="Cys_Synth/Cystath_Beta-Synth"/>
</dbReference>
<evidence type="ECO:0000313" key="3">
    <source>
        <dbReference type="EMBL" id="KAL3800117.1"/>
    </source>
</evidence>
<dbReference type="Proteomes" id="UP001516023">
    <property type="component" value="Unassembled WGS sequence"/>
</dbReference>
<sequence>MPFRENSKYSSIALAGAATICPLLVLAVIKCRQYRADHHETELQHSLSASRKPIFWYLFSTAEQSISSSNDQRNYLRISSGGYESLIGNTPLVYLPHLSSLLKNNVKIYVKMENMNPGGTGKDRAALSMIMDAERRGKLPLPLNCGDKDNDGNNLNARQNATSSKNEEFRNTQSTTTAQKITSIPPLIHQTILTALQTTQTHGLIIEGTSGSTGISLASLSTSRGHAVIVVMPDDQSSQKADFLRRLGCGVVTVKNCSISNPGHYVNVAKRIWEWVQVERRYDDYYWKLYRDRVPGMDLNSSTVFSAECGTAPRLIKATFMNQFENLANAYSHYLTTGPEIYSQLHGEVDAFVMSAGTGGTIVGVGGYLKDKWWMDRGRRVQHNPLAPPKIVLVDPPGSSLYNKVKFGVAYAPQQSEMRLRRHRYDTLAEGIGLDRITANFGLGCIDMDWSDEGSLNRDKGFIGNFGRMISTFLKNDTRTPINSGTASTKQSKIVDDAVSITDQQAVYMAHYLLRYEGLFVGSSSAMNIAGAIIVANAMPAGSNVVTVVCDGGQRHTSRFWNKAFIEEWGLKWPGSNVEVGSEIKSVRSMSVDILQVLGIA</sequence>
<comment type="caution">
    <text evidence="3">The sequence shown here is derived from an EMBL/GenBank/DDBJ whole genome shotgun (WGS) entry which is preliminary data.</text>
</comment>
<dbReference type="InterPro" id="IPR036052">
    <property type="entry name" value="TrpB-like_PALP_sf"/>
</dbReference>
<feature type="compositionally biased region" description="Polar residues" evidence="1">
    <location>
        <begin position="152"/>
        <end position="164"/>
    </location>
</feature>
<proteinExistence type="predicted"/>
<dbReference type="AlphaFoldDB" id="A0ABD3QIY8"/>
<keyword evidence="4" id="KW-1185">Reference proteome</keyword>
<dbReference type="Pfam" id="PF00291">
    <property type="entry name" value="PALP"/>
    <property type="match status" value="3"/>
</dbReference>
<dbReference type="InterPro" id="IPR001926">
    <property type="entry name" value="TrpB-like_PALP"/>
</dbReference>
<feature type="domain" description="Tryptophan synthase beta chain-like PALP" evidence="2">
    <location>
        <begin position="192"/>
        <end position="436"/>
    </location>
</feature>
<evidence type="ECO:0000256" key="1">
    <source>
        <dbReference type="SAM" id="MobiDB-lite"/>
    </source>
</evidence>
<feature type="region of interest" description="Disordered" evidence="1">
    <location>
        <begin position="145"/>
        <end position="181"/>
    </location>
</feature>
<name>A0ABD3QIY8_9STRA</name>
<dbReference type="EMBL" id="JABMIG020000034">
    <property type="protein sequence ID" value="KAL3800117.1"/>
    <property type="molecule type" value="Genomic_DNA"/>
</dbReference>
<reference evidence="3 4" key="1">
    <citation type="journal article" date="2020" name="G3 (Bethesda)">
        <title>Improved Reference Genome for Cyclotella cryptica CCMP332, a Model for Cell Wall Morphogenesis, Salinity Adaptation, and Lipid Production in Diatoms (Bacillariophyta).</title>
        <authorList>
            <person name="Roberts W.R."/>
            <person name="Downey K.M."/>
            <person name="Ruck E.C."/>
            <person name="Traller J.C."/>
            <person name="Alverson A.J."/>
        </authorList>
    </citation>
    <scope>NUCLEOTIDE SEQUENCE [LARGE SCALE GENOMIC DNA]</scope>
    <source>
        <strain evidence="3 4">CCMP332</strain>
    </source>
</reference>
<accession>A0ABD3QIY8</accession>
<dbReference type="PANTHER" id="PTHR10314">
    <property type="entry name" value="CYSTATHIONINE BETA-SYNTHASE"/>
    <property type="match status" value="1"/>
</dbReference>
<dbReference type="Gene3D" id="3.40.50.1100">
    <property type="match status" value="4"/>
</dbReference>